<dbReference type="STRING" id="706587.Desti_4805"/>
<evidence type="ECO:0000313" key="1">
    <source>
        <dbReference type="EMBL" id="AFM27421.1"/>
    </source>
</evidence>
<dbReference type="KEGG" id="dti:Desti_4805"/>
<dbReference type="HOGENOM" id="CLU_876412_0_0_7"/>
<organism evidence="1 2">
    <name type="scientific">Desulfomonile tiedjei (strain ATCC 49306 / DSM 6799 / DCB-1)</name>
    <dbReference type="NCBI Taxonomy" id="706587"/>
    <lineage>
        <taxon>Bacteria</taxon>
        <taxon>Pseudomonadati</taxon>
        <taxon>Thermodesulfobacteriota</taxon>
        <taxon>Desulfomonilia</taxon>
        <taxon>Desulfomonilales</taxon>
        <taxon>Desulfomonilaceae</taxon>
        <taxon>Desulfomonile</taxon>
    </lineage>
</organism>
<dbReference type="EMBL" id="CP003360">
    <property type="protein sequence ID" value="AFM27421.1"/>
    <property type="molecule type" value="Genomic_DNA"/>
</dbReference>
<dbReference type="OrthoDB" id="5495988at2"/>
<gene>
    <name evidence="1" type="ordered locus">Desti_4805</name>
</gene>
<proteinExistence type="predicted"/>
<keyword evidence="2" id="KW-1185">Reference proteome</keyword>
<dbReference type="RefSeq" id="WP_014812528.1">
    <property type="nucleotide sequence ID" value="NC_018025.1"/>
</dbReference>
<reference evidence="2" key="1">
    <citation type="submission" date="2012-06" db="EMBL/GenBank/DDBJ databases">
        <title>Complete sequence of chromosome of Desulfomonile tiedjei DSM 6799.</title>
        <authorList>
            <person name="Lucas S."/>
            <person name="Copeland A."/>
            <person name="Lapidus A."/>
            <person name="Glavina del Rio T."/>
            <person name="Dalin E."/>
            <person name="Tice H."/>
            <person name="Bruce D."/>
            <person name="Goodwin L."/>
            <person name="Pitluck S."/>
            <person name="Peters L."/>
            <person name="Ovchinnikova G."/>
            <person name="Zeytun A."/>
            <person name="Lu M."/>
            <person name="Kyrpides N."/>
            <person name="Mavromatis K."/>
            <person name="Ivanova N."/>
            <person name="Brettin T."/>
            <person name="Detter J.C."/>
            <person name="Han C."/>
            <person name="Larimer F."/>
            <person name="Land M."/>
            <person name="Hauser L."/>
            <person name="Markowitz V."/>
            <person name="Cheng J.-F."/>
            <person name="Hugenholtz P."/>
            <person name="Woyke T."/>
            <person name="Wu D."/>
            <person name="Spring S."/>
            <person name="Schroeder M."/>
            <person name="Brambilla E."/>
            <person name="Klenk H.-P."/>
            <person name="Eisen J.A."/>
        </authorList>
    </citation>
    <scope>NUCLEOTIDE SEQUENCE [LARGE SCALE GENOMIC DNA]</scope>
    <source>
        <strain evidence="2">ATCC 49306 / DSM 6799 / DCB-1</strain>
    </source>
</reference>
<evidence type="ECO:0000313" key="2">
    <source>
        <dbReference type="Proteomes" id="UP000006055"/>
    </source>
</evidence>
<accession>I4CCY0</accession>
<name>I4CCY0_DESTA</name>
<protein>
    <submittedName>
        <fullName evidence="1">Uncharacterized protein</fullName>
    </submittedName>
</protein>
<sequence length="317" mass="35816">MVFDIDIQSVFRNKIDSLLTTASWTEELKQLLGITGVSPVWDDVPAWYFWIDGAPGVYALVLEEAFEKTENASTLHGLFSLKCYPFSGREEFAGFSFVERELVTSKFFDATNTPQFEHRASIPSSLFVIGAVECVLDRENRWSLFTLESQDLMRARYEAEILEDYPLIDLSRFYCSGDVGRSIQAWDVSYLLFDRIVSLWAHFGKKSPSKVVLERSFGFEHVYTDSGEWSCQESPDREIRSLSVLFGESPGQGTSEAIFRNDPPTPGVTVLYPSESQCSCPTHDHQPSGVSPYMNCLWWTIPESNFTSELSSPCGCS</sequence>
<dbReference type="Proteomes" id="UP000006055">
    <property type="component" value="Chromosome"/>
</dbReference>
<dbReference type="AlphaFoldDB" id="I4CCY0"/>